<feature type="region of interest" description="Disordered" evidence="11">
    <location>
        <begin position="49"/>
        <end position="75"/>
    </location>
</feature>
<reference evidence="13" key="1">
    <citation type="submission" date="2019-12" db="EMBL/GenBank/DDBJ databases">
        <title>Genome sequence of Babesia ovis.</title>
        <authorList>
            <person name="Yamagishi J."/>
            <person name="Sevinc F."/>
            <person name="Xuan X."/>
        </authorList>
    </citation>
    <scope>NUCLEOTIDE SEQUENCE</scope>
    <source>
        <strain evidence="13">Selcuk</strain>
    </source>
</reference>
<feature type="domain" description="Radical SAM core" evidence="12">
    <location>
        <begin position="154"/>
        <end position="383"/>
    </location>
</feature>
<dbReference type="AlphaFoldDB" id="A0A9W5T8U2"/>
<evidence type="ECO:0000256" key="8">
    <source>
        <dbReference type="ARBA" id="ARBA00022723"/>
    </source>
</evidence>
<protein>
    <submittedName>
        <fullName evidence="13">23S rRNA methylase</fullName>
    </submittedName>
</protein>
<dbReference type="SUPFAM" id="SSF102114">
    <property type="entry name" value="Radical SAM enzymes"/>
    <property type="match status" value="1"/>
</dbReference>
<evidence type="ECO:0000259" key="12">
    <source>
        <dbReference type="PROSITE" id="PS51918"/>
    </source>
</evidence>
<dbReference type="InterPro" id="IPR004383">
    <property type="entry name" value="rRNA_lsu_MTrfase_RlmN/Cfr"/>
</dbReference>
<evidence type="ECO:0000256" key="3">
    <source>
        <dbReference type="ARBA" id="ARBA00022485"/>
    </source>
</evidence>
<keyword evidence="5 13" id="KW-0489">Methyltransferase</keyword>
<dbReference type="OrthoDB" id="538249at2759"/>
<keyword evidence="14" id="KW-1185">Reference proteome</keyword>
<dbReference type="InterPro" id="IPR006638">
    <property type="entry name" value="Elp3/MiaA/NifB-like_rSAM"/>
</dbReference>
<dbReference type="Gene3D" id="3.20.20.70">
    <property type="entry name" value="Aldolase class I"/>
    <property type="match status" value="1"/>
</dbReference>
<accession>A0A9W5T8U2</accession>
<dbReference type="Pfam" id="PF04055">
    <property type="entry name" value="Radical_SAM"/>
    <property type="match status" value="1"/>
</dbReference>
<dbReference type="InterPro" id="IPR040072">
    <property type="entry name" value="Methyltransferase_A"/>
</dbReference>
<dbReference type="SFLD" id="SFLDG01062">
    <property type="entry name" value="methyltransferase_(Class_A)"/>
    <property type="match status" value="1"/>
</dbReference>
<dbReference type="PROSITE" id="PS51918">
    <property type="entry name" value="RADICAL_SAM"/>
    <property type="match status" value="1"/>
</dbReference>
<dbReference type="SFLD" id="SFLDS00029">
    <property type="entry name" value="Radical_SAM"/>
    <property type="match status" value="1"/>
</dbReference>
<proteinExistence type="predicted"/>
<organism evidence="13 14">
    <name type="scientific">Babesia ovis</name>
    <dbReference type="NCBI Taxonomy" id="5869"/>
    <lineage>
        <taxon>Eukaryota</taxon>
        <taxon>Sar</taxon>
        <taxon>Alveolata</taxon>
        <taxon>Apicomplexa</taxon>
        <taxon>Aconoidasida</taxon>
        <taxon>Piroplasmida</taxon>
        <taxon>Babesiidae</taxon>
        <taxon>Babesia</taxon>
    </lineage>
</organism>
<keyword evidence="7" id="KW-0949">S-adenosyl-L-methionine</keyword>
<evidence type="ECO:0000256" key="7">
    <source>
        <dbReference type="ARBA" id="ARBA00022691"/>
    </source>
</evidence>
<evidence type="ECO:0000256" key="1">
    <source>
        <dbReference type="ARBA" id="ARBA00001966"/>
    </source>
</evidence>
<dbReference type="GO" id="GO:0051539">
    <property type="term" value="F:4 iron, 4 sulfur cluster binding"/>
    <property type="evidence" value="ECO:0007669"/>
    <property type="project" value="UniProtKB-KW"/>
</dbReference>
<feature type="compositionally biased region" description="Basic and acidic residues" evidence="11">
    <location>
        <begin position="49"/>
        <end position="59"/>
    </location>
</feature>
<name>A0A9W5T8U2_BABOV</name>
<dbReference type="PANTHER" id="PTHR30544">
    <property type="entry name" value="23S RRNA METHYLTRANSFERASE"/>
    <property type="match status" value="1"/>
</dbReference>
<dbReference type="GO" id="GO:0030488">
    <property type="term" value="P:tRNA methylation"/>
    <property type="evidence" value="ECO:0007669"/>
    <property type="project" value="TreeGrafter"/>
</dbReference>
<dbReference type="InterPro" id="IPR013785">
    <property type="entry name" value="Aldolase_TIM"/>
</dbReference>
<dbReference type="GO" id="GO:0070475">
    <property type="term" value="P:rRNA base methylation"/>
    <property type="evidence" value="ECO:0007669"/>
    <property type="project" value="TreeGrafter"/>
</dbReference>
<keyword evidence="4" id="KW-0963">Cytoplasm</keyword>
<dbReference type="PANTHER" id="PTHR30544:SF5">
    <property type="entry name" value="RADICAL SAM CORE DOMAIN-CONTAINING PROTEIN"/>
    <property type="match status" value="1"/>
</dbReference>
<comment type="subcellular location">
    <subcellularLocation>
        <location evidence="2">Cytoplasm</location>
    </subcellularLocation>
</comment>
<evidence type="ECO:0000256" key="2">
    <source>
        <dbReference type="ARBA" id="ARBA00004496"/>
    </source>
</evidence>
<dbReference type="CDD" id="cd01335">
    <property type="entry name" value="Radical_SAM"/>
    <property type="match status" value="1"/>
</dbReference>
<dbReference type="GO" id="GO:0008173">
    <property type="term" value="F:RNA methyltransferase activity"/>
    <property type="evidence" value="ECO:0007669"/>
    <property type="project" value="InterPro"/>
</dbReference>
<gene>
    <name evidence="13" type="ORF">BaOVIS_008890</name>
</gene>
<comment type="cofactor">
    <cofactor evidence="1">
        <name>[4Fe-4S] cluster</name>
        <dbReference type="ChEBI" id="CHEBI:49883"/>
    </cofactor>
</comment>
<dbReference type="GO" id="GO:0046872">
    <property type="term" value="F:metal ion binding"/>
    <property type="evidence" value="ECO:0007669"/>
    <property type="project" value="UniProtKB-KW"/>
</dbReference>
<feature type="region of interest" description="Disordered" evidence="11">
    <location>
        <begin position="1"/>
        <end position="29"/>
    </location>
</feature>
<keyword evidence="9" id="KW-0408">Iron</keyword>
<evidence type="ECO:0000256" key="10">
    <source>
        <dbReference type="ARBA" id="ARBA00023014"/>
    </source>
</evidence>
<keyword evidence="6" id="KW-0808">Transferase</keyword>
<keyword evidence="8" id="KW-0479">Metal-binding</keyword>
<keyword evidence="3" id="KW-0004">4Fe-4S</keyword>
<dbReference type="GO" id="GO:0005737">
    <property type="term" value="C:cytoplasm"/>
    <property type="evidence" value="ECO:0007669"/>
    <property type="project" value="UniProtKB-SubCell"/>
</dbReference>
<evidence type="ECO:0000256" key="4">
    <source>
        <dbReference type="ARBA" id="ARBA00022490"/>
    </source>
</evidence>
<evidence type="ECO:0000313" key="13">
    <source>
        <dbReference type="EMBL" id="GFE53485.1"/>
    </source>
</evidence>
<keyword evidence="10" id="KW-0411">Iron-sulfur</keyword>
<dbReference type="EMBL" id="BLIY01000006">
    <property type="protein sequence ID" value="GFE53485.1"/>
    <property type="molecule type" value="Genomic_DNA"/>
</dbReference>
<evidence type="ECO:0000256" key="11">
    <source>
        <dbReference type="SAM" id="MobiDB-lite"/>
    </source>
</evidence>
<sequence length="426" mass="48333">MVYLKKVAGETIEETSKGMSNPSKDKEDQFGTTLIESLPTVGEIDEIHANKTDELHSESQPKGVVEEEVEGDGRRPAGRDTIIKMILRSIYSAKAVNYLDMYHLPKHIREQLYEHFDGSLLSLKPTTTIKADRATKVLFENKDGSKVEAVLLSFPTHKSLCISSQVGCAYACAFCATGRIGLKRNLSVDEVTDQVLYFQQLGHKIDSISFMGMGEPLSNPNVFRAMKVLSDPDLFGISPRRLNISTVGILPGMKKLNRDHRNVNLAFSMHSAFGEQRDILVPVNRLYPFQEVFDSLDERIRLNGKRIWVSYIMIKGENDTREHAEELVSVIKRRPEELQYLYHVNLIPYNRVRSIPTYTRTDEDAIDNFTRILKKAKISFSFRNHFGQTIDAACGQLFAEYEPVPESTLFSHKRKSHNAEVSSDNN</sequence>
<evidence type="ECO:0000256" key="9">
    <source>
        <dbReference type="ARBA" id="ARBA00023004"/>
    </source>
</evidence>
<evidence type="ECO:0000313" key="14">
    <source>
        <dbReference type="Proteomes" id="UP001057455"/>
    </source>
</evidence>
<dbReference type="InterPro" id="IPR007197">
    <property type="entry name" value="rSAM"/>
</dbReference>
<comment type="caution">
    <text evidence="13">The sequence shown here is derived from an EMBL/GenBank/DDBJ whole genome shotgun (WGS) entry which is preliminary data.</text>
</comment>
<dbReference type="InterPro" id="IPR058240">
    <property type="entry name" value="rSAM_sf"/>
</dbReference>
<evidence type="ECO:0000256" key="5">
    <source>
        <dbReference type="ARBA" id="ARBA00022603"/>
    </source>
</evidence>
<dbReference type="SFLD" id="SFLDF00275">
    <property type="entry name" value="adenosine_C2_methyltransferase"/>
    <property type="match status" value="1"/>
</dbReference>
<dbReference type="Proteomes" id="UP001057455">
    <property type="component" value="Unassembled WGS sequence"/>
</dbReference>
<evidence type="ECO:0000256" key="6">
    <source>
        <dbReference type="ARBA" id="ARBA00022679"/>
    </source>
</evidence>
<dbReference type="SMART" id="SM00729">
    <property type="entry name" value="Elp3"/>
    <property type="match status" value="1"/>
</dbReference>